<evidence type="ECO:0000313" key="9">
    <source>
        <dbReference type="EMBL" id="ASI47777.1"/>
    </source>
</evidence>
<feature type="transmembrane region" description="Helical" evidence="8">
    <location>
        <begin position="64"/>
        <end position="83"/>
    </location>
</feature>
<feature type="transmembrane region" description="Helical" evidence="8">
    <location>
        <begin position="634"/>
        <end position="658"/>
    </location>
</feature>
<dbReference type="Pfam" id="PF04610">
    <property type="entry name" value="TrbL"/>
    <property type="match status" value="1"/>
</dbReference>
<dbReference type="KEGG" id="aoh:AOV_02910"/>
<feature type="transmembrane region" description="Helical" evidence="8">
    <location>
        <begin position="670"/>
        <end position="691"/>
    </location>
</feature>
<dbReference type="OrthoDB" id="7163542at2"/>
<name>A0A2Z2L8B1_9RICK</name>
<dbReference type="AlphaFoldDB" id="A0A2Z2L8B1"/>
<dbReference type="Proteomes" id="UP000259762">
    <property type="component" value="Chromosome"/>
</dbReference>
<evidence type="ECO:0000256" key="5">
    <source>
        <dbReference type="ARBA" id="ARBA00022989"/>
    </source>
</evidence>
<reference evidence="10" key="1">
    <citation type="submission" date="2018-06" db="EMBL/GenBank/DDBJ databases">
        <title>The Anaplasma ovis genome reveals a high proportion of pseudogenes.</title>
        <authorList>
            <person name="Liu Z."/>
            <person name="Peasley A.M."/>
            <person name="Yang J."/>
            <person name="Li Y."/>
            <person name="Guan G."/>
            <person name="Luo J."/>
            <person name="Yin H."/>
            <person name="Brayton K.A."/>
        </authorList>
    </citation>
    <scope>NUCLEOTIDE SEQUENCE [LARGE SCALE GENOMIC DNA]</scope>
    <source>
        <strain evidence="10">Haibei</strain>
    </source>
</reference>
<keyword evidence="5 8" id="KW-1133">Transmembrane helix</keyword>
<feature type="transmembrane region" description="Helical" evidence="8">
    <location>
        <begin position="583"/>
        <end position="604"/>
    </location>
</feature>
<gene>
    <name evidence="9" type="primary">virB6</name>
    <name evidence="9" type="ORF">AOV_02910</name>
</gene>
<keyword evidence="6 8" id="KW-0472">Membrane</keyword>
<keyword evidence="3 8" id="KW-0812">Transmembrane</keyword>
<accession>A0A2Z2L8B1</accession>
<feature type="compositionally biased region" description="Low complexity" evidence="7">
    <location>
        <begin position="857"/>
        <end position="870"/>
    </location>
</feature>
<evidence type="ECO:0000256" key="6">
    <source>
        <dbReference type="ARBA" id="ARBA00023136"/>
    </source>
</evidence>
<keyword evidence="4" id="KW-0732">Signal</keyword>
<comment type="subcellular location">
    <subcellularLocation>
        <location evidence="1">Cell membrane</location>
        <topology evidence="1">Multi-pass membrane protein</topology>
    </subcellularLocation>
</comment>
<dbReference type="InterPro" id="IPR007688">
    <property type="entry name" value="Conjugal_tfr_TrbL/VirB6"/>
</dbReference>
<evidence type="ECO:0000256" key="4">
    <source>
        <dbReference type="ARBA" id="ARBA00022729"/>
    </source>
</evidence>
<evidence type="ECO:0000256" key="3">
    <source>
        <dbReference type="ARBA" id="ARBA00022692"/>
    </source>
</evidence>
<dbReference type="GO" id="GO:0030255">
    <property type="term" value="P:protein secretion by the type IV secretion system"/>
    <property type="evidence" value="ECO:0007669"/>
    <property type="project" value="InterPro"/>
</dbReference>
<organism evidence="9 10">
    <name type="scientific">Anaplasma ovis str. Haibei</name>
    <dbReference type="NCBI Taxonomy" id="1248439"/>
    <lineage>
        <taxon>Bacteria</taxon>
        <taxon>Pseudomonadati</taxon>
        <taxon>Pseudomonadota</taxon>
        <taxon>Alphaproteobacteria</taxon>
        <taxon>Rickettsiales</taxon>
        <taxon>Anaplasmataceae</taxon>
        <taxon>Anaplasma</taxon>
    </lineage>
</organism>
<dbReference type="EMBL" id="CP015994">
    <property type="protein sequence ID" value="ASI47777.1"/>
    <property type="molecule type" value="Genomic_DNA"/>
</dbReference>
<proteinExistence type="inferred from homology"/>
<reference evidence="9 10" key="2">
    <citation type="journal article" date="2019" name="BMC Genomics">
        <title>The Anaplasma ovis genome reveals a high proportion of pseudogenes.</title>
        <authorList>
            <person name="Liu Z."/>
            <person name="Peasley A.M."/>
            <person name="Yang J."/>
            <person name="Li Y."/>
            <person name="Guan G."/>
            <person name="Luo J."/>
            <person name="Yin H."/>
            <person name="Brayton K.A."/>
        </authorList>
    </citation>
    <scope>NUCLEOTIDE SEQUENCE [LARGE SCALE GENOMIC DNA]</scope>
    <source>
        <strain evidence="9 10">Haibei</strain>
    </source>
</reference>
<dbReference type="RefSeq" id="WP_075139068.1">
    <property type="nucleotide sequence ID" value="NZ_CP015994.1"/>
</dbReference>
<feature type="transmembrane region" description="Helical" evidence="8">
    <location>
        <begin position="90"/>
        <end position="113"/>
    </location>
</feature>
<evidence type="ECO:0000256" key="8">
    <source>
        <dbReference type="SAM" id="Phobius"/>
    </source>
</evidence>
<evidence type="ECO:0000256" key="2">
    <source>
        <dbReference type="ARBA" id="ARBA00007802"/>
    </source>
</evidence>
<protein>
    <submittedName>
        <fullName evidence="9">VirB6</fullName>
    </submittedName>
</protein>
<feature type="transmembrane region" description="Helical" evidence="8">
    <location>
        <begin position="763"/>
        <end position="783"/>
    </location>
</feature>
<feature type="transmembrane region" description="Helical" evidence="8">
    <location>
        <begin position="473"/>
        <end position="491"/>
    </location>
</feature>
<feature type="region of interest" description="Disordered" evidence="7">
    <location>
        <begin position="837"/>
        <end position="881"/>
    </location>
</feature>
<keyword evidence="10" id="KW-1185">Reference proteome</keyword>
<feature type="transmembrane region" description="Helical" evidence="8">
    <location>
        <begin position="609"/>
        <end position="628"/>
    </location>
</feature>
<sequence length="881" mass="94437">MHRTARAIALIILFIGLPFLPHYAAYSDEPEGEESDRLVSYRYAEATNPRCGAATTVAEVGGKVIGPALGFMITGAILVKIPVGWTTKAGIALIATNVAVISAAVAASSAYFVCNWSFVRHPVLRFEEGEIVRGTSGVNTVLTSSTSGTGDTSSFKVGGYKECDNPYAPDQAVKDLWQKGGGHNNSGGTASEGGCSREFADLNSYFACIAPGKSLEAARMLEPVCKDRKFKQVNHYAWPKNRVSSSRYIEVCYRKPLATLFAGAYRALKNQAGSDSYTEQIKKGAYPREGTYGDAGMHKTKLAISGAGYGENPSGNVKCEVFKAGETKTIHDAQFRAVERGDKLCVDAVSVSNLPLIPRPEIGCQMRPNSPPVPMCEKSKPIMDAKGSEGAKVIGYDNSECYSCYVDQACQGAASLNTKSPFPVTSVLINCIVGSLKNVLDPTHGGSQKCVHKSASGPNPGFLRVAQNKLKNAVMAALILALILFSIKAMLGGVQNVSELYMTAIKFALVIYFTQGDAMHKSYDYLTKLSIGLSDIVLSAANGGQNICDYKAEDYQEEFRYLMPWDRLDCRIMFYLGSQLNGGTGTGVLLTVFLCAGLLIPAILINAKVIICVVAFFAVMMLIFTVIWCVYVFLLSLIALTVLTIISPLMIPMCLFQVTKGFFDGWTRQLMVYSLYPVILFSFLSLMFTVFDNIYFGDLKFKRDKIQVGSLERINFKLENEKACDDKKMEDNLACMFSTVNFHTKPLVLGLSVTSPEFKNTTAAIWTKLGVFVLVGFLFYHFLSSISYIAGELAGDPRAGVIGSGSFNPRALAGGAMGAASKASSYAAGKMSDVGSKAMDRIRGGGQAAEGGSDKVSGGSAPRSSSAGAGTDAVSGGSSGE</sequence>
<evidence type="ECO:0000256" key="7">
    <source>
        <dbReference type="SAM" id="MobiDB-lite"/>
    </source>
</evidence>
<comment type="similarity">
    <text evidence="2">Belongs to the TrbL/VirB6 family.</text>
</comment>
<feature type="transmembrane region" description="Helical" evidence="8">
    <location>
        <begin position="7"/>
        <end position="26"/>
    </location>
</feature>
<dbReference type="GO" id="GO:0005886">
    <property type="term" value="C:plasma membrane"/>
    <property type="evidence" value="ECO:0007669"/>
    <property type="project" value="UniProtKB-SubCell"/>
</dbReference>
<evidence type="ECO:0000256" key="1">
    <source>
        <dbReference type="ARBA" id="ARBA00004651"/>
    </source>
</evidence>
<evidence type="ECO:0000313" key="10">
    <source>
        <dbReference type="Proteomes" id="UP000259762"/>
    </source>
</evidence>